<dbReference type="AlphaFoldDB" id="A0A0E9TX62"/>
<organism evidence="1">
    <name type="scientific">Anguilla anguilla</name>
    <name type="common">European freshwater eel</name>
    <name type="synonym">Muraena anguilla</name>
    <dbReference type="NCBI Taxonomy" id="7936"/>
    <lineage>
        <taxon>Eukaryota</taxon>
        <taxon>Metazoa</taxon>
        <taxon>Chordata</taxon>
        <taxon>Craniata</taxon>
        <taxon>Vertebrata</taxon>
        <taxon>Euteleostomi</taxon>
        <taxon>Actinopterygii</taxon>
        <taxon>Neopterygii</taxon>
        <taxon>Teleostei</taxon>
        <taxon>Anguilliformes</taxon>
        <taxon>Anguillidae</taxon>
        <taxon>Anguilla</taxon>
    </lineage>
</organism>
<sequence length="53" mass="5887">MTKLPLRKARAKVSTGCARPPQWFAGKCHLPRALISMLSRRGNDDRSKLSAAH</sequence>
<dbReference type="EMBL" id="GBXM01050515">
    <property type="protein sequence ID" value="JAH58062.1"/>
    <property type="molecule type" value="Transcribed_RNA"/>
</dbReference>
<evidence type="ECO:0000313" key="1">
    <source>
        <dbReference type="EMBL" id="JAH58062.1"/>
    </source>
</evidence>
<proteinExistence type="predicted"/>
<name>A0A0E9TX62_ANGAN</name>
<protein>
    <submittedName>
        <fullName evidence="1">Uncharacterized protein</fullName>
    </submittedName>
</protein>
<reference evidence="1" key="2">
    <citation type="journal article" date="2015" name="Fish Shellfish Immunol.">
        <title>Early steps in the European eel (Anguilla anguilla)-Vibrio vulnificus interaction in the gills: Role of the RtxA13 toxin.</title>
        <authorList>
            <person name="Callol A."/>
            <person name="Pajuelo D."/>
            <person name="Ebbesson L."/>
            <person name="Teles M."/>
            <person name="MacKenzie S."/>
            <person name="Amaro C."/>
        </authorList>
    </citation>
    <scope>NUCLEOTIDE SEQUENCE</scope>
</reference>
<reference evidence="1" key="1">
    <citation type="submission" date="2014-11" db="EMBL/GenBank/DDBJ databases">
        <authorList>
            <person name="Amaro Gonzalez C."/>
        </authorList>
    </citation>
    <scope>NUCLEOTIDE SEQUENCE</scope>
</reference>
<accession>A0A0E9TX62</accession>